<gene>
    <name evidence="1" type="ORF">POM88_011387</name>
</gene>
<keyword evidence="2" id="KW-1185">Reference proteome</keyword>
<reference evidence="1" key="2">
    <citation type="submission" date="2023-05" db="EMBL/GenBank/DDBJ databases">
        <authorList>
            <person name="Schelkunov M.I."/>
        </authorList>
    </citation>
    <scope>NUCLEOTIDE SEQUENCE</scope>
    <source>
        <strain evidence="1">Hsosn_3</strain>
        <tissue evidence="1">Leaf</tissue>
    </source>
</reference>
<sequence>MIIVVRRVDYLWNLSIKRFKEVSVPESCIRQVQIVGENFRDPVLGNKLDEDKEDQFHEHNFMSWLENMMIVGENFRDPVLGNKLDEDKEDQFHEHNFMSWLKNMMVSNCSAKVQEIVDVTVVEENKLNSHGYSGTPGGRNSTKPR</sequence>
<reference evidence="1" key="1">
    <citation type="submission" date="2023-02" db="EMBL/GenBank/DDBJ databases">
        <title>Genome of toxic invasive species Heracleum sosnowskyi carries increased number of genes despite the absence of recent whole-genome duplications.</title>
        <authorList>
            <person name="Schelkunov M."/>
            <person name="Shtratnikova V."/>
            <person name="Makarenko M."/>
            <person name="Klepikova A."/>
            <person name="Omelchenko D."/>
            <person name="Novikova G."/>
            <person name="Obukhova E."/>
            <person name="Bogdanov V."/>
            <person name="Penin A."/>
            <person name="Logacheva M."/>
        </authorList>
    </citation>
    <scope>NUCLEOTIDE SEQUENCE</scope>
    <source>
        <strain evidence="1">Hsosn_3</strain>
        <tissue evidence="1">Leaf</tissue>
    </source>
</reference>
<proteinExistence type="predicted"/>
<dbReference type="Proteomes" id="UP001237642">
    <property type="component" value="Unassembled WGS sequence"/>
</dbReference>
<dbReference type="AlphaFoldDB" id="A0AAD8IVD1"/>
<name>A0AAD8IVD1_9APIA</name>
<evidence type="ECO:0000313" key="2">
    <source>
        <dbReference type="Proteomes" id="UP001237642"/>
    </source>
</evidence>
<accession>A0AAD8IVD1</accession>
<comment type="caution">
    <text evidence="1">The sequence shown here is derived from an EMBL/GenBank/DDBJ whole genome shotgun (WGS) entry which is preliminary data.</text>
</comment>
<dbReference type="EMBL" id="JAUIZM010000003">
    <property type="protein sequence ID" value="KAK1392331.1"/>
    <property type="molecule type" value="Genomic_DNA"/>
</dbReference>
<evidence type="ECO:0000313" key="1">
    <source>
        <dbReference type="EMBL" id="KAK1392331.1"/>
    </source>
</evidence>
<protein>
    <submittedName>
        <fullName evidence="1">Uncharacterized protein</fullName>
    </submittedName>
</protein>
<organism evidence="1 2">
    <name type="scientific">Heracleum sosnowskyi</name>
    <dbReference type="NCBI Taxonomy" id="360622"/>
    <lineage>
        <taxon>Eukaryota</taxon>
        <taxon>Viridiplantae</taxon>
        <taxon>Streptophyta</taxon>
        <taxon>Embryophyta</taxon>
        <taxon>Tracheophyta</taxon>
        <taxon>Spermatophyta</taxon>
        <taxon>Magnoliopsida</taxon>
        <taxon>eudicotyledons</taxon>
        <taxon>Gunneridae</taxon>
        <taxon>Pentapetalae</taxon>
        <taxon>asterids</taxon>
        <taxon>campanulids</taxon>
        <taxon>Apiales</taxon>
        <taxon>Apiaceae</taxon>
        <taxon>Apioideae</taxon>
        <taxon>apioid superclade</taxon>
        <taxon>Tordylieae</taxon>
        <taxon>Tordyliinae</taxon>
        <taxon>Heracleum</taxon>
    </lineage>
</organism>